<dbReference type="AlphaFoldDB" id="A0A448WBR3"/>
<dbReference type="EMBL" id="CAAALY010002674">
    <property type="protein sequence ID" value="VEL07885.1"/>
    <property type="molecule type" value="Genomic_DNA"/>
</dbReference>
<feature type="region of interest" description="Disordered" evidence="1">
    <location>
        <begin position="1"/>
        <end position="20"/>
    </location>
</feature>
<protein>
    <submittedName>
        <fullName evidence="2">Uncharacterized protein</fullName>
    </submittedName>
</protein>
<dbReference type="Proteomes" id="UP000784294">
    <property type="component" value="Unassembled WGS sequence"/>
</dbReference>
<reference evidence="2" key="1">
    <citation type="submission" date="2018-11" db="EMBL/GenBank/DDBJ databases">
        <authorList>
            <consortium name="Pathogen Informatics"/>
        </authorList>
    </citation>
    <scope>NUCLEOTIDE SEQUENCE</scope>
</reference>
<evidence type="ECO:0000256" key="1">
    <source>
        <dbReference type="SAM" id="MobiDB-lite"/>
    </source>
</evidence>
<accession>A0A448WBR3</accession>
<gene>
    <name evidence="2" type="ORF">PXEA_LOCUS1325</name>
</gene>
<comment type="caution">
    <text evidence="2">The sequence shown here is derived from an EMBL/GenBank/DDBJ whole genome shotgun (WGS) entry which is preliminary data.</text>
</comment>
<evidence type="ECO:0000313" key="2">
    <source>
        <dbReference type="EMBL" id="VEL07885.1"/>
    </source>
</evidence>
<keyword evidence="3" id="KW-1185">Reference proteome</keyword>
<sequence length="97" mass="10490">MPQDWQTSRPQDFQHGTKISADPRLAWRRSRDWIGGEDGVCSGGSIDGIPMSYKALLTIFFLVAKASGGRNSVMRMESLKPDFIGSLATGICASVVG</sequence>
<organism evidence="2 3">
    <name type="scientific">Protopolystoma xenopodis</name>
    <dbReference type="NCBI Taxonomy" id="117903"/>
    <lineage>
        <taxon>Eukaryota</taxon>
        <taxon>Metazoa</taxon>
        <taxon>Spiralia</taxon>
        <taxon>Lophotrochozoa</taxon>
        <taxon>Platyhelminthes</taxon>
        <taxon>Monogenea</taxon>
        <taxon>Polyopisthocotylea</taxon>
        <taxon>Polystomatidea</taxon>
        <taxon>Polystomatidae</taxon>
        <taxon>Protopolystoma</taxon>
    </lineage>
</organism>
<proteinExistence type="predicted"/>
<name>A0A448WBR3_9PLAT</name>
<feature type="compositionally biased region" description="Polar residues" evidence="1">
    <location>
        <begin position="1"/>
        <end position="11"/>
    </location>
</feature>
<evidence type="ECO:0000313" key="3">
    <source>
        <dbReference type="Proteomes" id="UP000784294"/>
    </source>
</evidence>